<feature type="domain" description="BTB" evidence="1">
    <location>
        <begin position="22"/>
        <end position="77"/>
    </location>
</feature>
<dbReference type="EMBL" id="UYRU01071994">
    <property type="protein sequence ID" value="VDN21704.1"/>
    <property type="molecule type" value="Genomic_DNA"/>
</dbReference>
<dbReference type="Gene3D" id="3.30.710.10">
    <property type="entry name" value="Potassium Channel Kv1.1, Chain A"/>
    <property type="match status" value="1"/>
</dbReference>
<organism evidence="2 3">
    <name type="scientific">Dibothriocephalus latus</name>
    <name type="common">Fish tapeworm</name>
    <name type="synonym">Diphyllobothrium latum</name>
    <dbReference type="NCBI Taxonomy" id="60516"/>
    <lineage>
        <taxon>Eukaryota</taxon>
        <taxon>Metazoa</taxon>
        <taxon>Spiralia</taxon>
        <taxon>Lophotrochozoa</taxon>
        <taxon>Platyhelminthes</taxon>
        <taxon>Cestoda</taxon>
        <taxon>Eucestoda</taxon>
        <taxon>Diphyllobothriidea</taxon>
        <taxon>Diphyllobothriidae</taxon>
        <taxon>Dibothriocephalus</taxon>
    </lineage>
</organism>
<dbReference type="AlphaFoldDB" id="A0A3P7LXI4"/>
<name>A0A3P7LXI4_DIBLA</name>
<evidence type="ECO:0000313" key="3">
    <source>
        <dbReference type="Proteomes" id="UP000281553"/>
    </source>
</evidence>
<keyword evidence="3" id="KW-1185">Reference proteome</keyword>
<dbReference type="OrthoDB" id="6312658at2759"/>
<dbReference type="Pfam" id="PF00651">
    <property type="entry name" value="BTB"/>
    <property type="match status" value="1"/>
</dbReference>
<evidence type="ECO:0000259" key="1">
    <source>
        <dbReference type="Pfam" id="PF00651"/>
    </source>
</evidence>
<proteinExistence type="predicted"/>
<accession>A0A3P7LXI4</accession>
<dbReference type="SUPFAM" id="SSF54695">
    <property type="entry name" value="POZ domain"/>
    <property type="match status" value="1"/>
</dbReference>
<reference evidence="2 3" key="1">
    <citation type="submission" date="2018-11" db="EMBL/GenBank/DDBJ databases">
        <authorList>
            <consortium name="Pathogen Informatics"/>
        </authorList>
    </citation>
    <scope>NUCLEOTIDE SEQUENCE [LARGE SCALE GENOMIC DNA]</scope>
</reference>
<dbReference type="InterPro" id="IPR000210">
    <property type="entry name" value="BTB/POZ_dom"/>
</dbReference>
<sequence>MTHQEIQMFEDQLALIHCLPQLNNLRVTGKLTDLTIELEDNVKVHAHSIVLASRVPSLCDALYKTPTKDRAVVLKWPTVSSEY</sequence>
<dbReference type="InterPro" id="IPR011333">
    <property type="entry name" value="SKP1/BTB/POZ_sf"/>
</dbReference>
<dbReference type="Proteomes" id="UP000281553">
    <property type="component" value="Unassembled WGS sequence"/>
</dbReference>
<evidence type="ECO:0000313" key="2">
    <source>
        <dbReference type="EMBL" id="VDN21704.1"/>
    </source>
</evidence>
<gene>
    <name evidence="2" type="ORF">DILT_LOCUS13888</name>
</gene>
<protein>
    <recommendedName>
        <fullName evidence="1">BTB domain-containing protein</fullName>
    </recommendedName>
</protein>